<evidence type="ECO:0000256" key="1">
    <source>
        <dbReference type="ARBA" id="ARBA00004477"/>
    </source>
</evidence>
<keyword evidence="4 12" id="KW-0479">Metal-binding</keyword>
<feature type="transmembrane region" description="Helical" evidence="14">
    <location>
        <begin position="147"/>
        <end position="169"/>
    </location>
</feature>
<feature type="binding site" evidence="12">
    <location>
        <position position="357"/>
    </location>
    <ligand>
        <name>Zn(2+)</name>
        <dbReference type="ChEBI" id="CHEBI:29105"/>
        <note>catalytic</note>
    </ligand>
</feature>
<feature type="binding site" evidence="12">
    <location>
        <position position="282"/>
    </location>
    <ligand>
        <name>Zn(2+)</name>
        <dbReference type="ChEBI" id="CHEBI:29105"/>
        <note>catalytic</note>
    </ligand>
</feature>
<feature type="binding site" evidence="12">
    <location>
        <position position="278"/>
    </location>
    <ligand>
        <name>Zn(2+)</name>
        <dbReference type="ChEBI" id="CHEBI:29105"/>
        <note>catalytic</note>
    </ligand>
</feature>
<evidence type="ECO:0000256" key="11">
    <source>
        <dbReference type="PIRSR" id="PIRSR627057-1"/>
    </source>
</evidence>
<dbReference type="GO" id="GO:0071586">
    <property type="term" value="P:CAAX-box protein processing"/>
    <property type="evidence" value="ECO:0007669"/>
    <property type="project" value="InterPro"/>
</dbReference>
<feature type="transmembrane region" description="Helical" evidence="14">
    <location>
        <begin position="108"/>
        <end position="127"/>
    </location>
</feature>
<dbReference type="FunFam" id="3.30.2010.10:FF:000002">
    <property type="entry name" value="CAAX prenyl protease"/>
    <property type="match status" value="1"/>
</dbReference>
<evidence type="ECO:0000256" key="8">
    <source>
        <dbReference type="ARBA" id="ARBA00022989"/>
    </source>
</evidence>
<evidence type="ECO:0000256" key="14">
    <source>
        <dbReference type="SAM" id="Phobius"/>
    </source>
</evidence>
<dbReference type="Gene3D" id="3.30.2010.10">
    <property type="entry name" value="Metalloproteases ('zincins'), catalytic domain"/>
    <property type="match status" value="1"/>
</dbReference>
<dbReference type="InParanoid" id="A0A6M4H773"/>
<feature type="transmembrane region" description="Helical" evidence="14">
    <location>
        <begin position="69"/>
        <end position="88"/>
    </location>
</feature>
<keyword evidence="3 14" id="KW-0812">Transmembrane</keyword>
<evidence type="ECO:0000256" key="7">
    <source>
        <dbReference type="ARBA" id="ARBA00022833"/>
    </source>
</evidence>
<feature type="domain" description="CAAX prenyl protease 1 N-terminal" evidence="16">
    <location>
        <begin position="27"/>
        <end position="205"/>
    </location>
</feature>
<feature type="transmembrane region" description="Helical" evidence="14">
    <location>
        <begin position="175"/>
        <end position="195"/>
    </location>
</feature>
<evidence type="ECO:0000256" key="6">
    <source>
        <dbReference type="ARBA" id="ARBA00022824"/>
    </source>
</evidence>
<evidence type="ECO:0000313" key="18">
    <source>
        <dbReference type="Proteomes" id="UP000503096"/>
    </source>
</evidence>
<feature type="transmembrane region" description="Helical" evidence="14">
    <location>
        <begin position="292"/>
        <end position="311"/>
    </location>
</feature>
<feature type="transmembrane region" description="Helical" evidence="14">
    <location>
        <begin position="6"/>
        <end position="24"/>
    </location>
</feature>
<dbReference type="PANTHER" id="PTHR10120">
    <property type="entry name" value="CAAX PRENYL PROTEASE 1"/>
    <property type="match status" value="1"/>
</dbReference>
<evidence type="ECO:0000256" key="9">
    <source>
        <dbReference type="ARBA" id="ARBA00023049"/>
    </source>
</evidence>
<keyword evidence="5 13" id="KW-0378">Hydrolase</keyword>
<evidence type="ECO:0000256" key="13">
    <source>
        <dbReference type="RuleBase" id="RU003983"/>
    </source>
</evidence>
<keyword evidence="2 13" id="KW-0645">Protease</keyword>
<evidence type="ECO:0000313" key="17">
    <source>
        <dbReference type="EMBL" id="QJR14533.1"/>
    </source>
</evidence>
<keyword evidence="9 13" id="KW-0482">Metalloprotease</keyword>
<gene>
    <name evidence="17" type="primary">htpX_2</name>
    <name evidence="17" type="ORF">DSM104440_01334</name>
</gene>
<comment type="similarity">
    <text evidence="13">Belongs to the peptidase M48 family.</text>
</comment>
<dbReference type="CDD" id="cd07343">
    <property type="entry name" value="M48A_Zmpste24p_like"/>
    <property type="match status" value="1"/>
</dbReference>
<reference evidence="17 18" key="1">
    <citation type="submission" date="2020-04" db="EMBL/GenBank/DDBJ databases">
        <title>Usitatibacter rugosus gen. nov., sp. nov. and Usitatibacter palustris sp. nov., novel members of Usitatibacteraceae fam. nov. within the order Nitrosomonadales isolated from soil.</title>
        <authorList>
            <person name="Huber K.J."/>
            <person name="Neumann-Schaal M."/>
            <person name="Geppert A."/>
            <person name="Luckner M."/>
            <person name="Wanner G."/>
            <person name="Overmann J."/>
        </authorList>
    </citation>
    <scope>NUCLEOTIDE SEQUENCE [LARGE SCALE GENOMIC DNA]</scope>
    <source>
        <strain evidence="17 18">Swamp67</strain>
    </source>
</reference>
<dbReference type="Pfam" id="PF01435">
    <property type="entry name" value="Peptidase_M48"/>
    <property type="match status" value="1"/>
</dbReference>
<evidence type="ECO:0000259" key="16">
    <source>
        <dbReference type="Pfam" id="PF16491"/>
    </source>
</evidence>
<evidence type="ECO:0000256" key="3">
    <source>
        <dbReference type="ARBA" id="ARBA00022692"/>
    </source>
</evidence>
<evidence type="ECO:0000256" key="10">
    <source>
        <dbReference type="ARBA" id="ARBA00023136"/>
    </source>
</evidence>
<organism evidence="17 18">
    <name type="scientific">Usitatibacter palustris</name>
    <dbReference type="NCBI Taxonomy" id="2732487"/>
    <lineage>
        <taxon>Bacteria</taxon>
        <taxon>Pseudomonadati</taxon>
        <taxon>Pseudomonadota</taxon>
        <taxon>Betaproteobacteria</taxon>
        <taxon>Nitrosomonadales</taxon>
        <taxon>Usitatibacteraceae</taxon>
        <taxon>Usitatibacter</taxon>
    </lineage>
</organism>
<dbReference type="AlphaFoldDB" id="A0A6M4H773"/>
<keyword evidence="10 14" id="KW-0472">Membrane</keyword>
<comment type="subcellular location">
    <subcellularLocation>
        <location evidence="1">Endoplasmic reticulum membrane</location>
        <topology evidence="1">Multi-pass membrane protein</topology>
    </subcellularLocation>
</comment>
<dbReference type="EC" id="3.4.24.-" evidence="17"/>
<feature type="active site" description="Proton donor" evidence="11">
    <location>
        <position position="361"/>
    </location>
</feature>
<keyword evidence="7 12" id="KW-0862">Zinc</keyword>
<dbReference type="GO" id="GO:0046872">
    <property type="term" value="F:metal ion binding"/>
    <property type="evidence" value="ECO:0007669"/>
    <property type="project" value="UniProtKB-KW"/>
</dbReference>
<evidence type="ECO:0000256" key="4">
    <source>
        <dbReference type="ARBA" id="ARBA00022723"/>
    </source>
</evidence>
<dbReference type="Pfam" id="PF16491">
    <property type="entry name" value="Peptidase_M48_N"/>
    <property type="match status" value="1"/>
</dbReference>
<keyword evidence="6" id="KW-0256">Endoplasmic reticulum</keyword>
<comment type="cofactor">
    <cofactor evidence="12 13">
        <name>Zn(2+)</name>
        <dbReference type="ChEBI" id="CHEBI:29105"/>
    </cofactor>
    <text evidence="12 13">Binds 1 zinc ion per subunit.</text>
</comment>
<dbReference type="GO" id="GO:0004222">
    <property type="term" value="F:metalloendopeptidase activity"/>
    <property type="evidence" value="ECO:0007669"/>
    <property type="project" value="InterPro"/>
</dbReference>
<dbReference type="InterPro" id="IPR001915">
    <property type="entry name" value="Peptidase_M48"/>
</dbReference>
<feature type="transmembrane region" description="Helical" evidence="14">
    <location>
        <begin position="323"/>
        <end position="345"/>
    </location>
</feature>
<feature type="active site" evidence="11">
    <location>
        <position position="279"/>
    </location>
</feature>
<protein>
    <submittedName>
        <fullName evidence="17">Protease HtpX</fullName>
        <ecNumber evidence="17">3.4.24.-</ecNumber>
    </submittedName>
</protein>
<dbReference type="RefSeq" id="WP_171161276.1">
    <property type="nucleotide sequence ID" value="NZ_CP053073.1"/>
</dbReference>
<evidence type="ECO:0000256" key="5">
    <source>
        <dbReference type="ARBA" id="ARBA00022801"/>
    </source>
</evidence>
<keyword evidence="18" id="KW-1185">Reference proteome</keyword>
<dbReference type="EMBL" id="CP053073">
    <property type="protein sequence ID" value="QJR14533.1"/>
    <property type="molecule type" value="Genomic_DNA"/>
</dbReference>
<proteinExistence type="inferred from homology"/>
<sequence>MNTYATIFLAFLAAGLAARAWLALRHARHVTAHRDQVPADFAAIISPEAHRKAADYTLAKLRFALIEMVVLDGALVLLLTLGGGLAALDSMAARAFGDGALRGLVTPFALMAVMALNALPFDLWRTFVIEERYGFNKTTPATFFGDLIKGAVLSVALGAPLLLLIFWFVSTTGALWWLYTWIAWVVFTGFLVAAYPRWIAPLFNKFTPLEEGEVRRRIEALLGRCGFRADGLFVMDGSKRSSHGNAYFTGLGRTKRIVFFDTLLERLTPEEIEAVLAHELGHFARGHIPRMLLVRFALAFVLLAFMGWLLATPGFAHALGLGHPAHIGAALAGFALVLPALLFPFQPIGAVLSRKQEFEADAYAAQHASATGLVTALTKLYRDNAATLTPDPLHSLVYDSHPPAAIRIAHLRNP</sequence>
<dbReference type="InterPro" id="IPR032456">
    <property type="entry name" value="Peptidase_M48_N"/>
</dbReference>
<dbReference type="Proteomes" id="UP000503096">
    <property type="component" value="Chromosome"/>
</dbReference>
<evidence type="ECO:0000259" key="15">
    <source>
        <dbReference type="Pfam" id="PF01435"/>
    </source>
</evidence>
<accession>A0A6M4H773</accession>
<dbReference type="KEGG" id="upl:DSM104440_01334"/>
<feature type="domain" description="Peptidase M48" evidence="15">
    <location>
        <begin position="208"/>
        <end position="413"/>
    </location>
</feature>
<evidence type="ECO:0000256" key="12">
    <source>
        <dbReference type="PIRSR" id="PIRSR627057-2"/>
    </source>
</evidence>
<dbReference type="InterPro" id="IPR027057">
    <property type="entry name" value="CAXX_Prtase_1"/>
</dbReference>
<name>A0A6M4H773_9PROT</name>
<keyword evidence="8 14" id="KW-1133">Transmembrane helix</keyword>
<evidence type="ECO:0000256" key="2">
    <source>
        <dbReference type="ARBA" id="ARBA00022670"/>
    </source>
</evidence>